<sequence>MNLIVHFANLNAVQGVQKESITERLRNCYPSVKNLYFFGDLIENPRVLGSIPSPGTTILKNPLKRRVFAFLHPDSSSNEFDHSQNFTYPLPPQQTLTQPIKARSALPPLPFLSPVSSV</sequence>
<gene>
    <name evidence="1" type="ORF">FRN20_03665</name>
</gene>
<organism evidence="1">
    <name type="scientific">Salmonella houtenae</name>
    <dbReference type="NCBI Taxonomy" id="59205"/>
    <lineage>
        <taxon>Bacteria</taxon>
        <taxon>Pseudomonadati</taxon>
        <taxon>Pseudomonadota</taxon>
        <taxon>Gammaproteobacteria</taxon>
        <taxon>Enterobacterales</taxon>
        <taxon>Enterobacteriaceae</taxon>
        <taxon>Salmonella</taxon>
    </lineage>
</organism>
<name>A0A5Y6M4I9_SALHO</name>
<comment type="caution">
    <text evidence="1">The sequence shown here is derived from an EMBL/GenBank/DDBJ whole genome shotgun (WGS) entry which is preliminary data.</text>
</comment>
<accession>A0A5Y6M4I9</accession>
<reference evidence="1" key="1">
    <citation type="submission" date="2019-08" db="EMBL/GenBank/DDBJ databases">
        <authorList>
            <person name="Ashton P.M."/>
            <person name="Dallman T."/>
            <person name="Nair S."/>
            <person name="De Pinna E."/>
            <person name="Peters T."/>
            <person name="Grant K."/>
        </authorList>
    </citation>
    <scope>NUCLEOTIDE SEQUENCE</scope>
    <source>
        <strain evidence="1">779338</strain>
    </source>
</reference>
<evidence type="ECO:0000313" key="1">
    <source>
        <dbReference type="EMBL" id="ECK7329946.1"/>
    </source>
</evidence>
<dbReference type="EMBL" id="AAJCYV010000003">
    <property type="protein sequence ID" value="ECK7329946.1"/>
    <property type="molecule type" value="Genomic_DNA"/>
</dbReference>
<dbReference type="AlphaFoldDB" id="A0A5Y6M4I9"/>
<proteinExistence type="predicted"/>
<protein>
    <submittedName>
        <fullName evidence="1">Uncharacterized protein</fullName>
    </submittedName>
</protein>